<keyword evidence="5" id="KW-1185">Reference proteome</keyword>
<evidence type="ECO:0000256" key="2">
    <source>
        <dbReference type="ARBA" id="ARBA00023315"/>
    </source>
</evidence>
<dbReference type="PROSITE" id="PS51186">
    <property type="entry name" value="GNAT"/>
    <property type="match status" value="1"/>
</dbReference>
<keyword evidence="2" id="KW-0012">Acyltransferase</keyword>
<sequence length="171" mass="18508">MPNIAIRPAIAADAARICAIYNPYVEASTITFEEAPVSAAEMAGRIDAVHADGLPWLVLCRDGEVIGYAYATRWRARPAYRYAVESTVYLAEGAAGTGHGERLYRHLLDALGALGLHTVIGGIAQPNVRSVALHERLGFTKVAHFAEVGFKLGRWVDVAYWQLVLPAGPTH</sequence>
<organism evidence="4 5">
    <name type="scientific">[Empedobacter] haloabium</name>
    <dbReference type="NCBI Taxonomy" id="592317"/>
    <lineage>
        <taxon>Bacteria</taxon>
        <taxon>Pseudomonadati</taxon>
        <taxon>Pseudomonadota</taxon>
        <taxon>Betaproteobacteria</taxon>
        <taxon>Burkholderiales</taxon>
        <taxon>Oxalobacteraceae</taxon>
        <taxon>Telluria group</taxon>
        <taxon>Telluria group incertae sedis</taxon>
    </lineage>
</organism>
<evidence type="ECO:0000313" key="5">
    <source>
        <dbReference type="Proteomes" id="UP000321323"/>
    </source>
</evidence>
<dbReference type="EMBL" id="CP136508">
    <property type="protein sequence ID" value="WUR16062.1"/>
    <property type="molecule type" value="Genomic_DNA"/>
</dbReference>
<evidence type="ECO:0000259" key="3">
    <source>
        <dbReference type="PROSITE" id="PS51186"/>
    </source>
</evidence>
<evidence type="ECO:0000256" key="1">
    <source>
        <dbReference type="ARBA" id="ARBA00022679"/>
    </source>
</evidence>
<dbReference type="InterPro" id="IPR016181">
    <property type="entry name" value="Acyl_CoA_acyltransferase"/>
</dbReference>
<dbReference type="Gene3D" id="3.40.630.30">
    <property type="match status" value="1"/>
</dbReference>
<protein>
    <submittedName>
        <fullName evidence="4">Arsinothricin resistance N-acetyltransferase ArsN1 family B</fullName>
    </submittedName>
</protein>
<dbReference type="PANTHER" id="PTHR43072:SF23">
    <property type="entry name" value="UPF0039 PROTEIN C11D3.02C"/>
    <property type="match status" value="1"/>
</dbReference>
<dbReference type="Pfam" id="PF13420">
    <property type="entry name" value="Acetyltransf_4"/>
    <property type="match status" value="1"/>
</dbReference>
<dbReference type="NCBIfam" id="NF040504">
    <property type="entry name" value="resist_ArsN1b"/>
    <property type="match status" value="1"/>
</dbReference>
<keyword evidence="1" id="KW-0808">Transferase</keyword>
<dbReference type="Proteomes" id="UP000321323">
    <property type="component" value="Chromosome"/>
</dbReference>
<evidence type="ECO:0000313" key="4">
    <source>
        <dbReference type="EMBL" id="WUR16062.1"/>
    </source>
</evidence>
<dbReference type="InterPro" id="IPR000182">
    <property type="entry name" value="GNAT_dom"/>
</dbReference>
<name>A0ABZ1UTK3_9BURK</name>
<accession>A0ABZ1UTK3</accession>
<reference evidence="4 5" key="1">
    <citation type="journal article" date="2019" name="Int. J. Syst. Evol. Microbiol.">
        <title>The Draft Whole-Genome Sequence of the Antibiotic Producer Empedobacter haloabium ATCC 31962 Provides Indications for Its Taxonomic Reclassification.</title>
        <authorList>
            <person name="Miess H."/>
            <person name="Arlt P."/>
            <person name="Apel A.K."/>
            <person name="Weber T."/>
            <person name="Nieselt K."/>
            <person name="Hanssen F."/>
            <person name="Czemmel S."/>
            <person name="Nahnsen S."/>
            <person name="Gross H."/>
        </authorList>
    </citation>
    <scope>NUCLEOTIDE SEQUENCE [LARGE SCALE GENOMIC DNA]</scope>
    <source>
        <strain evidence="4 5">ATCC 31962</strain>
    </source>
</reference>
<feature type="domain" description="N-acetyltransferase" evidence="3">
    <location>
        <begin position="4"/>
        <end position="166"/>
    </location>
</feature>
<dbReference type="SUPFAM" id="SSF55729">
    <property type="entry name" value="Acyl-CoA N-acyltransferases (Nat)"/>
    <property type="match status" value="1"/>
</dbReference>
<dbReference type="PANTHER" id="PTHR43072">
    <property type="entry name" value="N-ACETYLTRANSFERASE"/>
    <property type="match status" value="1"/>
</dbReference>
<proteinExistence type="predicted"/>
<gene>
    <name evidence="4" type="ORF">E7V67_013445</name>
</gene>